<dbReference type="Gene3D" id="1.50.10.20">
    <property type="match status" value="1"/>
</dbReference>
<dbReference type="OrthoDB" id="4187847at2759"/>
<dbReference type="GO" id="GO:0012505">
    <property type="term" value="C:endomembrane system"/>
    <property type="evidence" value="ECO:0007669"/>
    <property type="project" value="UniProtKB-SubCell"/>
</dbReference>
<reference evidence="14 15" key="1">
    <citation type="journal article" date="2016" name="PLoS Pathog.">
        <title>Biosynthesis of antibiotic leucinostatins in bio-control fungus Purpureocillium lilacinum and their inhibition on phytophthora revealed by genome mining.</title>
        <authorList>
            <person name="Wang G."/>
            <person name="Liu Z."/>
            <person name="Lin R."/>
            <person name="Li E."/>
            <person name="Mao Z."/>
            <person name="Ling J."/>
            <person name="Yang Y."/>
            <person name="Yin W.B."/>
            <person name="Xie B."/>
        </authorList>
    </citation>
    <scope>NUCLEOTIDE SEQUENCE [LARGE SCALE GENOMIC DNA]</scope>
    <source>
        <strain evidence="14">170</strain>
    </source>
</reference>
<keyword evidence="7 12" id="KW-0472">Membrane</keyword>
<comment type="catalytic activity">
    <reaction evidence="1 10">
        <text>Random hydrolysis of (1-&gt;6)-alpha-D-mannosidic linkages in unbranched (1-&gt;6)-mannans.</text>
        <dbReference type="EC" id="3.2.1.101"/>
    </reaction>
</comment>
<evidence type="ECO:0000256" key="2">
    <source>
        <dbReference type="ARBA" id="ARBA00004308"/>
    </source>
</evidence>
<dbReference type="InterPro" id="IPR005198">
    <property type="entry name" value="Glyco_hydro_76"/>
</dbReference>
<evidence type="ECO:0000256" key="12">
    <source>
        <dbReference type="SAM" id="Phobius"/>
    </source>
</evidence>
<dbReference type="RefSeq" id="XP_018141806.1">
    <property type="nucleotide sequence ID" value="XM_018284899.1"/>
</dbReference>
<organism evidence="14 15">
    <name type="scientific">Pochonia chlamydosporia 170</name>
    <dbReference type="NCBI Taxonomy" id="1380566"/>
    <lineage>
        <taxon>Eukaryota</taxon>
        <taxon>Fungi</taxon>
        <taxon>Dikarya</taxon>
        <taxon>Ascomycota</taxon>
        <taxon>Pezizomycotina</taxon>
        <taxon>Sordariomycetes</taxon>
        <taxon>Hypocreomycetidae</taxon>
        <taxon>Hypocreales</taxon>
        <taxon>Clavicipitaceae</taxon>
        <taxon>Pochonia</taxon>
    </lineage>
</organism>
<feature type="chain" id="PRO_5008101641" description="Mannan endo-1,6-alpha-mannosidase" evidence="13">
    <location>
        <begin position="17"/>
        <end position="448"/>
    </location>
</feature>
<feature type="region of interest" description="Disordered" evidence="11">
    <location>
        <begin position="384"/>
        <end position="415"/>
    </location>
</feature>
<feature type="transmembrane region" description="Helical" evidence="12">
    <location>
        <begin position="420"/>
        <end position="442"/>
    </location>
</feature>
<dbReference type="PANTHER" id="PTHR12145:SF36">
    <property type="entry name" value="MANNAN ENDO-1,6-ALPHA-MANNOSIDASE DCW1"/>
    <property type="match status" value="1"/>
</dbReference>
<evidence type="ECO:0000256" key="1">
    <source>
        <dbReference type="ARBA" id="ARBA00001452"/>
    </source>
</evidence>
<evidence type="ECO:0000313" key="14">
    <source>
        <dbReference type="EMBL" id="OAQ64492.1"/>
    </source>
</evidence>
<dbReference type="KEGG" id="pchm:VFPPC_05758"/>
<evidence type="ECO:0000256" key="8">
    <source>
        <dbReference type="ARBA" id="ARBA00023180"/>
    </source>
</evidence>
<sequence length="448" mass="48274">MKSLAVILSVANLAAAQSASQFSVDSEGTNPNPAYMLPERILPGPPPDGDYYWWEAGAMWGTLIDYWAWTGDSTHNREIMEALQFQVGRDNDYQPLNVTASLGNDDQGFWGFSAMLAAESKFPDPPSDKPQWLALAQAVFNTQANPDRHDTLCGGGLHWQIPRVNKGYNYKNSIANGCFFNLGARLYRYTGNTTYSDWAIKTWDWMEGIGFIDNATYAIYDGAITDTHCKEINRAEFSYNNGVFAQGAAFMYNATGDAIWKIRTEKLVTYGLKTFFPDGIAVEVACENAGQGGTCTTDMLTFKGFVHRWYSVITQMVPSLSQTILPVLKKSAAASIKQCTGGALGRQCGFKWASGSYDGKTGVGQQMSVLGAVSSQLIGGAKPPFTADTGGTSKGNPNAGSGGDGRFDHKPRPITTGDRAGAGILTAVVLAFACGIFGWMILSVSEGG</sequence>
<dbReference type="PANTHER" id="PTHR12145">
    <property type="entry name" value="MANNAN ENDO-1,6-ALPHA-MANNOSIDASE DCW1"/>
    <property type="match status" value="1"/>
</dbReference>
<evidence type="ECO:0000256" key="11">
    <source>
        <dbReference type="SAM" id="MobiDB-lite"/>
    </source>
</evidence>
<dbReference type="GO" id="GO:0008496">
    <property type="term" value="F:mannan endo-1,6-alpha-mannosidase activity"/>
    <property type="evidence" value="ECO:0007669"/>
    <property type="project" value="UniProtKB-UniRule"/>
</dbReference>
<dbReference type="EC" id="3.2.1.101" evidence="4 10"/>
<comment type="similarity">
    <text evidence="3 10">Belongs to the glycosyl hydrolase 76 family.</text>
</comment>
<comment type="subcellular location">
    <subcellularLocation>
        <location evidence="2">Endomembrane system</location>
    </subcellularLocation>
</comment>
<dbReference type="FunFam" id="1.50.10.20:FF:000006">
    <property type="entry name" value="Mannan endo-1,6-alpha-mannosidase"/>
    <property type="match status" value="1"/>
</dbReference>
<keyword evidence="8" id="KW-0325">Glycoprotein</keyword>
<dbReference type="AlphaFoldDB" id="A0A179FG40"/>
<protein>
    <recommendedName>
        <fullName evidence="4 10">Mannan endo-1,6-alpha-mannosidase</fullName>
        <ecNumber evidence="4 10">3.2.1.101</ecNumber>
    </recommendedName>
</protein>
<dbReference type="Proteomes" id="UP000078397">
    <property type="component" value="Unassembled WGS sequence"/>
</dbReference>
<evidence type="ECO:0000256" key="10">
    <source>
        <dbReference type="PIRNR" id="PIRNR016302"/>
    </source>
</evidence>
<keyword evidence="9 10" id="KW-0326">Glycosidase</keyword>
<dbReference type="GeneID" id="28848893"/>
<keyword evidence="15" id="KW-1185">Reference proteome</keyword>
<dbReference type="STRING" id="1380566.A0A179FG40"/>
<keyword evidence="12" id="KW-1133">Transmembrane helix</keyword>
<keyword evidence="5 13" id="KW-0732">Signal</keyword>
<evidence type="ECO:0000256" key="3">
    <source>
        <dbReference type="ARBA" id="ARBA00009699"/>
    </source>
</evidence>
<evidence type="ECO:0000256" key="6">
    <source>
        <dbReference type="ARBA" id="ARBA00022801"/>
    </source>
</evidence>
<gene>
    <name evidence="14" type="ORF">VFPPC_05758</name>
</gene>
<dbReference type="InterPro" id="IPR008928">
    <property type="entry name" value="6-hairpin_glycosidase_sf"/>
</dbReference>
<dbReference type="SUPFAM" id="SSF48208">
    <property type="entry name" value="Six-hairpin glycosidases"/>
    <property type="match status" value="1"/>
</dbReference>
<comment type="caution">
    <text evidence="14">The sequence shown here is derived from an EMBL/GenBank/DDBJ whole genome shotgun (WGS) entry which is preliminary data.</text>
</comment>
<evidence type="ECO:0000256" key="4">
    <source>
        <dbReference type="ARBA" id="ARBA00012350"/>
    </source>
</evidence>
<evidence type="ECO:0000256" key="13">
    <source>
        <dbReference type="SAM" id="SignalP"/>
    </source>
</evidence>
<evidence type="ECO:0000256" key="5">
    <source>
        <dbReference type="ARBA" id="ARBA00022729"/>
    </source>
</evidence>
<dbReference type="GO" id="GO:0009272">
    <property type="term" value="P:fungal-type cell wall biogenesis"/>
    <property type="evidence" value="ECO:0007669"/>
    <property type="project" value="TreeGrafter"/>
</dbReference>
<name>A0A179FG40_METCM</name>
<evidence type="ECO:0000256" key="9">
    <source>
        <dbReference type="ARBA" id="ARBA00023295"/>
    </source>
</evidence>
<feature type="signal peptide" evidence="13">
    <location>
        <begin position="1"/>
        <end position="16"/>
    </location>
</feature>
<evidence type="ECO:0000256" key="7">
    <source>
        <dbReference type="ARBA" id="ARBA00023136"/>
    </source>
</evidence>
<dbReference type="Pfam" id="PF03663">
    <property type="entry name" value="Glyco_hydro_76"/>
    <property type="match status" value="1"/>
</dbReference>
<accession>A0A179FG40</accession>
<keyword evidence="12" id="KW-0812">Transmembrane</keyword>
<dbReference type="PIRSF" id="PIRSF016302">
    <property type="entry name" value="Man_a_manosd"/>
    <property type="match status" value="1"/>
</dbReference>
<proteinExistence type="inferred from homology"/>
<dbReference type="GO" id="GO:0016052">
    <property type="term" value="P:carbohydrate catabolic process"/>
    <property type="evidence" value="ECO:0007669"/>
    <property type="project" value="InterPro"/>
</dbReference>
<feature type="compositionally biased region" description="Polar residues" evidence="11">
    <location>
        <begin position="389"/>
        <end position="399"/>
    </location>
</feature>
<keyword evidence="6 10" id="KW-0378">Hydrolase</keyword>
<evidence type="ECO:0000313" key="15">
    <source>
        <dbReference type="Proteomes" id="UP000078397"/>
    </source>
</evidence>
<dbReference type="InterPro" id="IPR014480">
    <property type="entry name" value="Mannan-1_6-alpha_mannosidase"/>
</dbReference>
<dbReference type="EMBL" id="LSBJ02000005">
    <property type="protein sequence ID" value="OAQ64492.1"/>
    <property type="molecule type" value="Genomic_DNA"/>
</dbReference>